<comment type="similarity">
    <text evidence="1">In the N-terminal section; belongs to the LXG family.</text>
</comment>
<comment type="caution">
    <text evidence="4">The sequence shown here is derived from an EMBL/GenBank/DDBJ whole genome shotgun (WGS) entry which is preliminary data.</text>
</comment>
<accession>A0AB34SD68</accession>
<evidence type="ECO:0000256" key="1">
    <source>
        <dbReference type="ARBA" id="ARBA00034117"/>
    </source>
</evidence>
<dbReference type="InterPro" id="IPR029501">
    <property type="entry name" value="EndoU_bac"/>
</dbReference>
<protein>
    <submittedName>
        <fullName evidence="4">Ribonuclease</fullName>
        <ecNumber evidence="4">3.1.-.-</ecNumber>
    </submittedName>
</protein>
<reference evidence="4 5" key="1">
    <citation type="submission" date="2015-02" db="EMBL/GenBank/DDBJ databases">
        <title>Evolution of amylase-binding proteins of oral streptococcal species.</title>
        <authorList>
            <person name="Haase E.M."/>
        </authorList>
    </citation>
    <scope>NUCLEOTIDE SEQUENCE [LARGE SCALE GENOMIC DNA]</scope>
    <source>
        <strain evidence="5">UB10712</strain>
    </source>
</reference>
<organism evidence="4 5">
    <name type="scientific">Streptococcus gordonii</name>
    <dbReference type="NCBI Taxonomy" id="1302"/>
    <lineage>
        <taxon>Bacteria</taxon>
        <taxon>Bacillati</taxon>
        <taxon>Bacillota</taxon>
        <taxon>Bacilli</taxon>
        <taxon>Lactobacillales</taxon>
        <taxon>Streptococcaceae</taxon>
        <taxon>Streptococcus</taxon>
    </lineage>
</organism>
<gene>
    <name evidence="4" type="ORF">TZ88_00084</name>
</gene>
<feature type="coiled-coil region" evidence="2">
    <location>
        <begin position="67"/>
        <end position="123"/>
    </location>
</feature>
<dbReference type="RefSeq" id="WP_045634083.1">
    <property type="nucleotide sequence ID" value="NZ_JYGN01000001.1"/>
</dbReference>
<keyword evidence="4" id="KW-0378">Hydrolase</keyword>
<name>A0AB34SD68_STRGN</name>
<evidence type="ECO:0000259" key="3">
    <source>
        <dbReference type="PROSITE" id="PS51756"/>
    </source>
</evidence>
<dbReference type="EMBL" id="JYGN01000001">
    <property type="protein sequence ID" value="KJQ66381.1"/>
    <property type="molecule type" value="Genomic_DNA"/>
</dbReference>
<dbReference type="GO" id="GO:0004519">
    <property type="term" value="F:endonuclease activity"/>
    <property type="evidence" value="ECO:0007669"/>
    <property type="project" value="InterPro"/>
</dbReference>
<proteinExistence type="inferred from homology"/>
<keyword evidence="2" id="KW-0175">Coiled coil</keyword>
<dbReference type="InterPro" id="IPR006829">
    <property type="entry name" value="LXG_dom"/>
</dbReference>
<feature type="domain" description="LXG" evidence="3">
    <location>
        <begin position="1"/>
        <end position="238"/>
    </location>
</feature>
<dbReference type="PROSITE" id="PS51756">
    <property type="entry name" value="LXG"/>
    <property type="match status" value="1"/>
</dbReference>
<dbReference type="GO" id="GO:0016787">
    <property type="term" value="F:hydrolase activity"/>
    <property type="evidence" value="ECO:0007669"/>
    <property type="project" value="UniProtKB-KW"/>
</dbReference>
<evidence type="ECO:0000256" key="2">
    <source>
        <dbReference type="SAM" id="Coils"/>
    </source>
</evidence>
<evidence type="ECO:0000313" key="5">
    <source>
        <dbReference type="Proteomes" id="UP000033375"/>
    </source>
</evidence>
<evidence type="ECO:0000313" key="4">
    <source>
        <dbReference type="EMBL" id="KJQ66381.1"/>
    </source>
</evidence>
<sequence>MGVKYSATDSAQLIQAMGNNLQIANQVTDRLSSGCDHLVASLESGELQGAAYTAGKGLFTEIIIPAIKKLQEAIDDIQGELASYKSADSEVAGYGELDLDLLKEQLKIKNEQLEKVEKQIADNQDFFRNAGALLTGKLGDLLSQTSALMEVETQLNIGIREIQEKIDKLEWFVAQVSQYFSDSLQVLGLAIQGASQLSQILLDSDGNYSTEGLNMSWVEEIKKAKIQTISKSDYRTPQEQAIDKAVKDMKLSGAAEIYYRGKLAEKLKGKPRSEWKKIISNFNKDLKTDKGENLLDVFDMSRAELEEKYGDKIQAYEHFLNTGYTDVSIATMSQDALKLIMARYDQVKSDHLGLSPTELAKVNPAFKKKIDGMSQEEIEKEFPELKNAISQAHVKPFGSLGMSETEWANHRYVTDRYFLMDSQKLLSWRDPNYMAKFNHYILEEGINPITLEPATAEEIQTAEWYNHIHPITETLSWGTALYSAYVGYNQYYNKPYTTIPEAFGKGKDWIKGKIPSMGSQPVVEVKTYTMDDLANLKHTENFTDKSKIHIFEGDINKKGRAGGYHYDMVEGTSGNIIEGTKGPALNDAGIYEAKVEVNGTLKKANGGKSTFFPDHMSPQEVVDAINEAYSNKVLMEGSRYIGTSQNGISIEIILNSEGKIITAYPLK</sequence>
<dbReference type="Pfam" id="PF14436">
    <property type="entry name" value="EndoU_bacteria"/>
    <property type="match status" value="1"/>
</dbReference>
<dbReference type="Proteomes" id="UP000033375">
    <property type="component" value="Unassembled WGS sequence"/>
</dbReference>
<dbReference type="AlphaFoldDB" id="A0AB34SD68"/>
<dbReference type="EC" id="3.1.-.-" evidence="4"/>